<keyword evidence="3 9" id="KW-0548">Nucleotidyltransferase</keyword>
<keyword evidence="4" id="KW-0547">Nucleotide-binding</keyword>
<dbReference type="Gene3D" id="3.40.50.620">
    <property type="entry name" value="HUPs"/>
    <property type="match status" value="1"/>
</dbReference>
<proteinExistence type="predicted"/>
<evidence type="ECO:0000256" key="1">
    <source>
        <dbReference type="ARBA" id="ARBA00012519"/>
    </source>
</evidence>
<gene>
    <name evidence="9" type="primary">rfaE2</name>
    <name evidence="9" type="ORF">CSA25_02680</name>
</gene>
<dbReference type="GO" id="GO:0016773">
    <property type="term" value="F:phosphotransferase activity, alcohol group as acceptor"/>
    <property type="evidence" value="ECO:0007669"/>
    <property type="project" value="InterPro"/>
</dbReference>
<dbReference type="GO" id="GO:0016779">
    <property type="term" value="F:nucleotidyltransferase activity"/>
    <property type="evidence" value="ECO:0007669"/>
    <property type="project" value="UniProtKB-KW"/>
</dbReference>
<dbReference type="PANTHER" id="PTHR43793:SF2">
    <property type="entry name" value="BIFUNCTIONAL PROTEIN HLDE"/>
    <property type="match status" value="1"/>
</dbReference>
<dbReference type="InterPro" id="IPR004821">
    <property type="entry name" value="Cyt_trans-like"/>
</dbReference>
<evidence type="ECO:0000256" key="3">
    <source>
        <dbReference type="ARBA" id="ARBA00022695"/>
    </source>
</evidence>
<feature type="domain" description="Cytidyltransferase-like" evidence="8">
    <location>
        <begin position="32"/>
        <end position="158"/>
    </location>
</feature>
<dbReference type="Proteomes" id="UP000231203">
    <property type="component" value="Unassembled WGS sequence"/>
</dbReference>
<evidence type="ECO:0000259" key="8">
    <source>
        <dbReference type="Pfam" id="PF01467"/>
    </source>
</evidence>
<evidence type="ECO:0000313" key="10">
    <source>
        <dbReference type="Proteomes" id="UP000231203"/>
    </source>
</evidence>
<protein>
    <recommendedName>
        <fullName evidence="1">D-glycero-beta-D-manno-heptose 1-phosphate adenylyltransferase</fullName>
        <ecNumber evidence="1">2.7.7.70</ecNumber>
    </recommendedName>
</protein>
<evidence type="ECO:0000256" key="2">
    <source>
        <dbReference type="ARBA" id="ARBA00022679"/>
    </source>
</evidence>
<evidence type="ECO:0000256" key="4">
    <source>
        <dbReference type="ARBA" id="ARBA00022741"/>
    </source>
</evidence>
<dbReference type="InterPro" id="IPR014729">
    <property type="entry name" value="Rossmann-like_a/b/a_fold"/>
</dbReference>
<dbReference type="InterPro" id="IPR050385">
    <property type="entry name" value="Archaeal_FAD_synthase"/>
</dbReference>
<keyword evidence="2 9" id="KW-0808">Transferase</keyword>
<evidence type="ECO:0000256" key="7">
    <source>
        <dbReference type="ARBA" id="ARBA00047428"/>
    </source>
</evidence>
<dbReference type="EMBL" id="PDTI01000024">
    <property type="protein sequence ID" value="PIE62985.1"/>
    <property type="molecule type" value="Genomic_DNA"/>
</dbReference>
<evidence type="ECO:0000313" key="9">
    <source>
        <dbReference type="EMBL" id="PIE62985.1"/>
    </source>
</evidence>
<organism evidence="9 10">
    <name type="scientific">Desulfobacter postgatei</name>
    <dbReference type="NCBI Taxonomy" id="2293"/>
    <lineage>
        <taxon>Bacteria</taxon>
        <taxon>Pseudomonadati</taxon>
        <taxon>Thermodesulfobacteriota</taxon>
        <taxon>Desulfobacteria</taxon>
        <taxon>Desulfobacterales</taxon>
        <taxon>Desulfobacteraceae</taxon>
        <taxon>Desulfobacter</taxon>
    </lineage>
</organism>
<dbReference type="AlphaFoldDB" id="A0A2G6MSK3"/>
<dbReference type="NCBIfam" id="TIGR02199">
    <property type="entry name" value="rfaE_dom_II"/>
    <property type="match status" value="1"/>
</dbReference>
<keyword evidence="5" id="KW-0067">ATP-binding</keyword>
<dbReference type="EC" id="2.7.7.70" evidence="1"/>
<evidence type="ECO:0000256" key="6">
    <source>
        <dbReference type="ARBA" id="ARBA00023277"/>
    </source>
</evidence>
<dbReference type="PANTHER" id="PTHR43793">
    <property type="entry name" value="FAD SYNTHASE"/>
    <property type="match status" value="1"/>
</dbReference>
<dbReference type="NCBIfam" id="TIGR00125">
    <property type="entry name" value="cyt_tran_rel"/>
    <property type="match status" value="1"/>
</dbReference>
<comment type="caution">
    <text evidence="9">The sequence shown here is derived from an EMBL/GenBank/DDBJ whole genome shotgun (WGS) entry which is preliminary data.</text>
</comment>
<sequence length="167" mass="18419">MSTVNINHKIVTLDEMCRLSREYTTLGRTVVFTNGCFDILHAGHVAYLEKAKSFGDVLVLGLNSDVSIRQIKGDLRPVICQVQRARVVAALSCVDHVVLFDSPDPGDLIQRIVPHVLVKGADWPEDKIIGARFVKDSGGRVARVAFEEDISTSKIIERIGQRFYGGA</sequence>
<dbReference type="Pfam" id="PF01467">
    <property type="entry name" value="CTP_transf_like"/>
    <property type="match status" value="1"/>
</dbReference>
<accession>A0A2G6MSK3</accession>
<dbReference type="InterPro" id="IPR011914">
    <property type="entry name" value="RfaE_dom_II"/>
</dbReference>
<reference evidence="9 10" key="1">
    <citation type="submission" date="2017-10" db="EMBL/GenBank/DDBJ databases">
        <title>Novel microbial diversity and functional potential in the marine mammal oral microbiome.</title>
        <authorList>
            <person name="Dudek N.K."/>
            <person name="Sun C.L."/>
            <person name="Burstein D."/>
            <person name="Kantor R.S."/>
            <person name="Aliaga Goltsman D.S."/>
            <person name="Bik E.M."/>
            <person name="Thomas B.C."/>
            <person name="Banfield J.F."/>
            <person name="Relman D.A."/>
        </authorList>
    </citation>
    <scope>NUCLEOTIDE SEQUENCE [LARGE SCALE GENOMIC DNA]</scope>
    <source>
        <strain evidence="9">DOLJORAL78_47_202</strain>
    </source>
</reference>
<name>A0A2G6MSK3_9BACT</name>
<dbReference type="SUPFAM" id="SSF52374">
    <property type="entry name" value="Nucleotidylyl transferase"/>
    <property type="match status" value="1"/>
</dbReference>
<dbReference type="GO" id="GO:0005524">
    <property type="term" value="F:ATP binding"/>
    <property type="evidence" value="ECO:0007669"/>
    <property type="project" value="UniProtKB-KW"/>
</dbReference>
<dbReference type="GO" id="GO:0005975">
    <property type="term" value="P:carbohydrate metabolic process"/>
    <property type="evidence" value="ECO:0007669"/>
    <property type="project" value="InterPro"/>
</dbReference>
<evidence type="ECO:0000256" key="5">
    <source>
        <dbReference type="ARBA" id="ARBA00022840"/>
    </source>
</evidence>
<comment type="catalytic activity">
    <reaction evidence="7">
        <text>D-glycero-beta-D-manno-heptose 1-phosphate + ATP + H(+) = ADP-D-glycero-beta-D-manno-heptose + diphosphate</text>
        <dbReference type="Rhea" id="RHEA:27465"/>
        <dbReference type="ChEBI" id="CHEBI:15378"/>
        <dbReference type="ChEBI" id="CHEBI:30616"/>
        <dbReference type="ChEBI" id="CHEBI:33019"/>
        <dbReference type="ChEBI" id="CHEBI:59967"/>
        <dbReference type="ChEBI" id="CHEBI:61593"/>
        <dbReference type="EC" id="2.7.7.70"/>
    </reaction>
</comment>
<keyword evidence="6" id="KW-0119">Carbohydrate metabolism</keyword>